<accession>A0A6I4NXD8</accession>
<dbReference type="Pfam" id="PF01983">
    <property type="entry name" value="CofC"/>
    <property type="match status" value="1"/>
</dbReference>
<reference evidence="5 6" key="1">
    <citation type="submission" date="2019-12" db="EMBL/GenBank/DDBJ databases">
        <authorList>
            <person name="Kim Y.S."/>
        </authorList>
    </citation>
    <scope>NUCLEOTIDE SEQUENCE [LARGE SCALE GENOMIC DNA]</scope>
    <source>
        <strain evidence="5 6">MMS17-SY077</strain>
    </source>
</reference>
<sequence length="194" mass="19600">MRRGPARGAAVLTALEWVVVVPAKGRLGAKTRLGATLDEETRGRLALAFLADTVSAAVAVPSVREVLIVSDAPEAADLVRELADPRVVLVAEGGAHGLNAAIARGLDAARTQHPRLGRAVLLGDHPALAVAELAAALRAASVHSRALVADADGTGTALATARPGVPFEPAFGGRSAAAHAASGHVPLDGVWPTL</sequence>
<dbReference type="EMBL" id="WSTA01000043">
    <property type="protein sequence ID" value="MWB98976.1"/>
    <property type="molecule type" value="Genomic_DNA"/>
</dbReference>
<evidence type="ECO:0000256" key="3">
    <source>
        <dbReference type="ARBA" id="ARBA00022741"/>
    </source>
</evidence>
<dbReference type="PANTHER" id="PTHR40392">
    <property type="entry name" value="2-PHOSPHO-L-LACTATE GUANYLYLTRANSFERASE"/>
    <property type="match status" value="1"/>
</dbReference>
<dbReference type="PANTHER" id="PTHR40392:SF1">
    <property type="entry name" value="2-PHOSPHO-L-LACTATE GUANYLYLTRANSFERASE"/>
    <property type="match status" value="1"/>
</dbReference>
<keyword evidence="3" id="KW-0547">Nucleotide-binding</keyword>
<keyword evidence="6" id="KW-1185">Reference proteome</keyword>
<evidence type="ECO:0000256" key="1">
    <source>
        <dbReference type="ARBA" id="ARBA00022679"/>
    </source>
</evidence>
<proteinExistence type="predicted"/>
<dbReference type="NCBIfam" id="TIGR03552">
    <property type="entry name" value="F420_cofC"/>
    <property type="match status" value="1"/>
</dbReference>
<protein>
    <submittedName>
        <fullName evidence="5">2-phospho-L-lactate guanylyltransferase</fullName>
        <ecNumber evidence="5">2.7.7.68</ecNumber>
    </submittedName>
</protein>
<dbReference type="InterPro" id="IPR029044">
    <property type="entry name" value="Nucleotide-diphossugar_trans"/>
</dbReference>
<organism evidence="5 6">
    <name type="scientific">Agromyces seonyuensis</name>
    <dbReference type="NCBI Taxonomy" id="2662446"/>
    <lineage>
        <taxon>Bacteria</taxon>
        <taxon>Bacillati</taxon>
        <taxon>Actinomycetota</taxon>
        <taxon>Actinomycetes</taxon>
        <taxon>Micrococcales</taxon>
        <taxon>Microbacteriaceae</taxon>
        <taxon>Agromyces</taxon>
    </lineage>
</organism>
<evidence type="ECO:0000256" key="2">
    <source>
        <dbReference type="ARBA" id="ARBA00022695"/>
    </source>
</evidence>
<name>A0A6I4NXD8_9MICO</name>
<dbReference type="EC" id="2.7.7.68" evidence="5"/>
<evidence type="ECO:0000313" key="5">
    <source>
        <dbReference type="EMBL" id="MWB98976.1"/>
    </source>
</evidence>
<feature type="non-terminal residue" evidence="5">
    <location>
        <position position="194"/>
    </location>
</feature>
<keyword evidence="2 5" id="KW-0548">Nucleotidyltransferase</keyword>
<dbReference type="Gene3D" id="3.90.550.10">
    <property type="entry name" value="Spore Coat Polysaccharide Biosynthesis Protein SpsA, Chain A"/>
    <property type="match status" value="1"/>
</dbReference>
<dbReference type="InterPro" id="IPR002835">
    <property type="entry name" value="CofC"/>
</dbReference>
<gene>
    <name evidence="5" type="primary">cofC</name>
    <name evidence="5" type="ORF">GB864_10500</name>
</gene>
<evidence type="ECO:0000313" key="6">
    <source>
        <dbReference type="Proteomes" id="UP000438182"/>
    </source>
</evidence>
<dbReference type="Proteomes" id="UP000438182">
    <property type="component" value="Unassembled WGS sequence"/>
</dbReference>
<comment type="caution">
    <text evidence="5">The sequence shown here is derived from an EMBL/GenBank/DDBJ whole genome shotgun (WGS) entry which is preliminary data.</text>
</comment>
<keyword evidence="4" id="KW-0342">GTP-binding</keyword>
<evidence type="ECO:0000256" key="4">
    <source>
        <dbReference type="ARBA" id="ARBA00023134"/>
    </source>
</evidence>
<dbReference type="GO" id="GO:0043814">
    <property type="term" value="F:phospholactate guanylyltransferase activity"/>
    <property type="evidence" value="ECO:0007669"/>
    <property type="project" value="UniProtKB-EC"/>
</dbReference>
<dbReference type="GO" id="GO:0005525">
    <property type="term" value="F:GTP binding"/>
    <property type="evidence" value="ECO:0007669"/>
    <property type="project" value="UniProtKB-KW"/>
</dbReference>
<dbReference type="AlphaFoldDB" id="A0A6I4NXD8"/>
<keyword evidence="1 5" id="KW-0808">Transferase</keyword>
<dbReference type="SUPFAM" id="SSF53448">
    <property type="entry name" value="Nucleotide-diphospho-sugar transferases"/>
    <property type="match status" value="1"/>
</dbReference>